<accession>A0ABW1YHE3</accession>
<evidence type="ECO:0000256" key="4">
    <source>
        <dbReference type="ARBA" id="ARBA00022989"/>
    </source>
</evidence>
<dbReference type="InterPro" id="IPR001123">
    <property type="entry name" value="LeuE-type"/>
</dbReference>
<feature type="transmembrane region" description="Helical" evidence="6">
    <location>
        <begin position="152"/>
        <end position="173"/>
    </location>
</feature>
<feature type="transmembrane region" description="Helical" evidence="6">
    <location>
        <begin position="193"/>
        <end position="211"/>
    </location>
</feature>
<feature type="transmembrane region" description="Helical" evidence="6">
    <location>
        <begin position="6"/>
        <end position="31"/>
    </location>
</feature>
<gene>
    <name evidence="7" type="ORF">ACFQBM_02755</name>
</gene>
<dbReference type="EMBL" id="JBHSVR010000001">
    <property type="protein sequence ID" value="MFC6632181.1"/>
    <property type="molecule type" value="Genomic_DNA"/>
</dbReference>
<evidence type="ECO:0000313" key="8">
    <source>
        <dbReference type="Proteomes" id="UP001596425"/>
    </source>
</evidence>
<feature type="transmembrane region" description="Helical" evidence="6">
    <location>
        <begin position="43"/>
        <end position="71"/>
    </location>
</feature>
<keyword evidence="5 6" id="KW-0472">Membrane</keyword>
<protein>
    <submittedName>
        <fullName evidence="7">LysE family translocator</fullName>
    </submittedName>
</protein>
<name>A0ABW1YHE3_9GAMM</name>
<feature type="transmembrane region" description="Helical" evidence="6">
    <location>
        <begin position="77"/>
        <end position="97"/>
    </location>
</feature>
<feature type="transmembrane region" description="Helical" evidence="6">
    <location>
        <begin position="118"/>
        <end position="146"/>
    </location>
</feature>
<evidence type="ECO:0000256" key="3">
    <source>
        <dbReference type="ARBA" id="ARBA00022692"/>
    </source>
</evidence>
<comment type="caution">
    <text evidence="7">The sequence shown here is derived from an EMBL/GenBank/DDBJ whole genome shotgun (WGS) entry which is preliminary data.</text>
</comment>
<dbReference type="PANTHER" id="PTHR30086:SF5">
    <property type="entry name" value="HOMOGENTISATE EXPORT PROTEIN"/>
    <property type="match status" value="1"/>
</dbReference>
<evidence type="ECO:0000313" key="7">
    <source>
        <dbReference type="EMBL" id="MFC6632181.1"/>
    </source>
</evidence>
<dbReference type="PIRSF" id="PIRSF006324">
    <property type="entry name" value="LeuE"/>
    <property type="match status" value="1"/>
</dbReference>
<evidence type="ECO:0000256" key="1">
    <source>
        <dbReference type="ARBA" id="ARBA00004651"/>
    </source>
</evidence>
<evidence type="ECO:0000256" key="6">
    <source>
        <dbReference type="SAM" id="Phobius"/>
    </source>
</evidence>
<comment type="subcellular location">
    <subcellularLocation>
        <location evidence="1">Cell membrane</location>
        <topology evidence="1">Multi-pass membrane protein</topology>
    </subcellularLocation>
</comment>
<keyword evidence="2" id="KW-1003">Cell membrane</keyword>
<evidence type="ECO:0000256" key="5">
    <source>
        <dbReference type="ARBA" id="ARBA00023136"/>
    </source>
</evidence>
<keyword evidence="4 6" id="KW-1133">Transmembrane helix</keyword>
<dbReference type="RefSeq" id="WP_193192288.1">
    <property type="nucleotide sequence ID" value="NZ_JACZFR010000026.1"/>
</dbReference>
<reference evidence="8" key="1">
    <citation type="journal article" date="2019" name="Int. J. Syst. Evol. Microbiol.">
        <title>The Global Catalogue of Microorganisms (GCM) 10K type strain sequencing project: providing services to taxonomists for standard genome sequencing and annotation.</title>
        <authorList>
            <consortium name="The Broad Institute Genomics Platform"/>
            <consortium name="The Broad Institute Genome Sequencing Center for Infectious Disease"/>
            <person name="Wu L."/>
            <person name="Ma J."/>
        </authorList>
    </citation>
    <scope>NUCLEOTIDE SEQUENCE [LARGE SCALE GENOMIC DNA]</scope>
    <source>
        <strain evidence="8">CGMCC 1.13718</strain>
    </source>
</reference>
<organism evidence="7 8">
    <name type="scientific">Microbulbifer taiwanensis</name>
    <dbReference type="NCBI Taxonomy" id="986746"/>
    <lineage>
        <taxon>Bacteria</taxon>
        <taxon>Pseudomonadati</taxon>
        <taxon>Pseudomonadota</taxon>
        <taxon>Gammaproteobacteria</taxon>
        <taxon>Cellvibrionales</taxon>
        <taxon>Microbulbiferaceae</taxon>
        <taxon>Microbulbifer</taxon>
    </lineage>
</organism>
<dbReference type="PANTHER" id="PTHR30086">
    <property type="entry name" value="ARGININE EXPORTER PROTEIN ARGO"/>
    <property type="match status" value="1"/>
</dbReference>
<dbReference type="Proteomes" id="UP001596425">
    <property type="component" value="Unassembled WGS sequence"/>
</dbReference>
<proteinExistence type="predicted"/>
<sequence length="212" mass="22575">MGAIELSVLALFVPTFFFVSVTPGMCMTLALTMGMTLGVRRTLWMMAGELTGVALVAVSAVLGIAALMLQYPGAFQVFKYCGGVYLAWLGIQMWRARGRMAMAAPEARDPTAPLPSRWALAAQGFVTAVANPKGWAFFIALLPPFINDNQPLAPQLAVLIAIILLLESLCLLIYAGGGRTLSRLLAQGESVRLVNRIAGTLMLGVGAWLAFG</sequence>
<dbReference type="Pfam" id="PF01810">
    <property type="entry name" value="LysE"/>
    <property type="match status" value="1"/>
</dbReference>
<keyword evidence="8" id="KW-1185">Reference proteome</keyword>
<keyword evidence="3 6" id="KW-0812">Transmembrane</keyword>
<evidence type="ECO:0000256" key="2">
    <source>
        <dbReference type="ARBA" id="ARBA00022475"/>
    </source>
</evidence>